<evidence type="ECO:0000256" key="5">
    <source>
        <dbReference type="ARBA" id="ARBA00023163"/>
    </source>
</evidence>
<dbReference type="Pfam" id="PF00320">
    <property type="entry name" value="GATA"/>
    <property type="match status" value="1"/>
</dbReference>
<dbReference type="OrthoDB" id="2162994at2759"/>
<protein>
    <recommendedName>
        <fullName evidence="8">GATA-type domain-containing protein</fullName>
    </recommendedName>
</protein>
<evidence type="ECO:0000259" key="8">
    <source>
        <dbReference type="PROSITE" id="PS50114"/>
    </source>
</evidence>
<evidence type="ECO:0000256" key="4">
    <source>
        <dbReference type="ARBA" id="ARBA00023015"/>
    </source>
</evidence>
<evidence type="ECO:0000313" key="9">
    <source>
        <dbReference type="EMBL" id="KAF2269936.1"/>
    </source>
</evidence>
<gene>
    <name evidence="9" type="ORF">CC78DRAFT_243867</name>
</gene>
<feature type="compositionally biased region" description="Low complexity" evidence="7">
    <location>
        <begin position="165"/>
        <end position="174"/>
    </location>
</feature>
<evidence type="ECO:0000256" key="2">
    <source>
        <dbReference type="ARBA" id="ARBA00022771"/>
    </source>
</evidence>
<reference evidence="10" key="1">
    <citation type="journal article" date="2020" name="Stud. Mycol.">
        <title>101 Dothideomycetes genomes: A test case for predicting lifestyles and emergence of pathogens.</title>
        <authorList>
            <person name="Haridas S."/>
            <person name="Albert R."/>
            <person name="Binder M."/>
            <person name="Bloem J."/>
            <person name="LaButti K."/>
            <person name="Salamov A."/>
            <person name="Andreopoulos B."/>
            <person name="Baker S."/>
            <person name="Barry K."/>
            <person name="Bills G."/>
            <person name="Bluhm B."/>
            <person name="Cannon C."/>
            <person name="Castanera R."/>
            <person name="Culley D."/>
            <person name="Daum C."/>
            <person name="Ezra D."/>
            <person name="Gonzalez J."/>
            <person name="Henrissat B."/>
            <person name="Kuo A."/>
            <person name="Liang C."/>
            <person name="Lipzen A."/>
            <person name="Lutzoni F."/>
            <person name="Magnuson J."/>
            <person name="Mondo S."/>
            <person name="Nolan M."/>
            <person name="Ohm R."/>
            <person name="Pangilinan J."/>
            <person name="Park H.-J."/>
            <person name="Ramirez L."/>
            <person name="Alfaro M."/>
            <person name="Sun H."/>
            <person name="Tritt A."/>
            <person name="Yoshinaga Y."/>
            <person name="Zwiers L.-H."/>
            <person name="Turgeon B."/>
            <person name="Goodwin S."/>
            <person name="Spatafora J."/>
            <person name="Crous P."/>
            <person name="Grigoriev I."/>
        </authorList>
    </citation>
    <scope>NUCLEOTIDE SEQUENCE [LARGE SCALE GENOMIC DNA]</scope>
    <source>
        <strain evidence="10">CBS 304.66</strain>
    </source>
</reference>
<feature type="compositionally biased region" description="Basic and acidic residues" evidence="7">
    <location>
        <begin position="20"/>
        <end position="34"/>
    </location>
</feature>
<dbReference type="GO" id="GO:0008270">
    <property type="term" value="F:zinc ion binding"/>
    <property type="evidence" value="ECO:0007669"/>
    <property type="project" value="UniProtKB-KW"/>
</dbReference>
<dbReference type="SUPFAM" id="SSF57716">
    <property type="entry name" value="Glucocorticoid receptor-like (DNA-binding domain)"/>
    <property type="match status" value="1"/>
</dbReference>
<dbReference type="InterPro" id="IPR013088">
    <property type="entry name" value="Znf_NHR/GATA"/>
</dbReference>
<accession>A0A9P4NAZ9</accession>
<evidence type="ECO:0000256" key="6">
    <source>
        <dbReference type="PROSITE-ProRule" id="PRU00094"/>
    </source>
</evidence>
<feature type="compositionally biased region" description="Basic and acidic residues" evidence="7">
    <location>
        <begin position="461"/>
        <end position="470"/>
    </location>
</feature>
<keyword evidence="10" id="KW-1185">Reference proteome</keyword>
<keyword evidence="1" id="KW-0479">Metal-binding</keyword>
<dbReference type="InterPro" id="IPR000679">
    <property type="entry name" value="Znf_GATA"/>
</dbReference>
<dbReference type="PROSITE" id="PS50114">
    <property type="entry name" value="GATA_ZN_FINGER_2"/>
    <property type="match status" value="1"/>
</dbReference>
<feature type="compositionally biased region" description="Basic and acidic residues" evidence="7">
    <location>
        <begin position="299"/>
        <end position="308"/>
    </location>
</feature>
<feature type="compositionally biased region" description="Pro residues" evidence="7">
    <location>
        <begin position="115"/>
        <end position="131"/>
    </location>
</feature>
<keyword evidence="3" id="KW-0862">Zinc</keyword>
<dbReference type="EMBL" id="ML986581">
    <property type="protein sequence ID" value="KAF2269936.1"/>
    <property type="molecule type" value="Genomic_DNA"/>
</dbReference>
<evidence type="ECO:0000256" key="1">
    <source>
        <dbReference type="ARBA" id="ARBA00022723"/>
    </source>
</evidence>
<dbReference type="PANTHER" id="PTHR47172:SF24">
    <property type="entry name" value="GATA ZINC FINGER DOMAIN-CONTAINING PROTEIN 14-RELATED"/>
    <property type="match status" value="1"/>
</dbReference>
<dbReference type="SMART" id="SM00401">
    <property type="entry name" value="ZnF_GATA"/>
    <property type="match status" value="1"/>
</dbReference>
<dbReference type="CDD" id="cd00202">
    <property type="entry name" value="ZnF_GATA"/>
    <property type="match status" value="1"/>
</dbReference>
<feature type="compositionally biased region" description="Basic and acidic residues" evidence="7">
    <location>
        <begin position="78"/>
        <end position="91"/>
    </location>
</feature>
<organism evidence="9 10">
    <name type="scientific">Lojkania enalia</name>
    <dbReference type="NCBI Taxonomy" id="147567"/>
    <lineage>
        <taxon>Eukaryota</taxon>
        <taxon>Fungi</taxon>
        <taxon>Dikarya</taxon>
        <taxon>Ascomycota</taxon>
        <taxon>Pezizomycotina</taxon>
        <taxon>Dothideomycetes</taxon>
        <taxon>Pleosporomycetidae</taxon>
        <taxon>Pleosporales</taxon>
        <taxon>Pleosporales incertae sedis</taxon>
        <taxon>Lojkania</taxon>
    </lineage>
</organism>
<dbReference type="PANTHER" id="PTHR47172">
    <property type="entry name" value="OS01G0976800 PROTEIN"/>
    <property type="match status" value="1"/>
</dbReference>
<dbReference type="Proteomes" id="UP000800093">
    <property type="component" value="Unassembled WGS sequence"/>
</dbReference>
<feature type="domain" description="GATA-type" evidence="8">
    <location>
        <begin position="453"/>
        <end position="483"/>
    </location>
</feature>
<evidence type="ECO:0000313" key="10">
    <source>
        <dbReference type="Proteomes" id="UP000800093"/>
    </source>
</evidence>
<proteinExistence type="predicted"/>
<feature type="compositionally biased region" description="Low complexity" evidence="7">
    <location>
        <begin position="275"/>
        <end position="285"/>
    </location>
</feature>
<feature type="compositionally biased region" description="Pro residues" evidence="7">
    <location>
        <begin position="175"/>
        <end position="191"/>
    </location>
</feature>
<keyword evidence="5" id="KW-0804">Transcription</keyword>
<dbReference type="Gene3D" id="3.30.50.10">
    <property type="entry name" value="Erythroid Transcription Factor GATA-1, subunit A"/>
    <property type="match status" value="1"/>
</dbReference>
<name>A0A9P4NAZ9_9PLEO</name>
<feature type="region of interest" description="Disordered" evidence="7">
    <location>
        <begin position="1"/>
        <end position="317"/>
    </location>
</feature>
<dbReference type="GO" id="GO:0043565">
    <property type="term" value="F:sequence-specific DNA binding"/>
    <property type="evidence" value="ECO:0007669"/>
    <property type="project" value="InterPro"/>
</dbReference>
<keyword evidence="2 6" id="KW-0863">Zinc-finger</keyword>
<comment type="caution">
    <text evidence="9">The sequence shown here is derived from an EMBL/GenBank/DDBJ whole genome shotgun (WGS) entry which is preliminary data.</text>
</comment>
<dbReference type="PROSITE" id="PS00344">
    <property type="entry name" value="GATA_ZN_FINGER_1"/>
    <property type="match status" value="1"/>
</dbReference>
<feature type="region of interest" description="Disordered" evidence="7">
    <location>
        <begin position="492"/>
        <end position="513"/>
    </location>
</feature>
<dbReference type="AlphaFoldDB" id="A0A9P4NAZ9"/>
<feature type="compositionally biased region" description="Polar residues" evidence="7">
    <location>
        <begin position="210"/>
        <end position="222"/>
    </location>
</feature>
<feature type="region of interest" description="Disordered" evidence="7">
    <location>
        <begin position="419"/>
        <end position="470"/>
    </location>
</feature>
<evidence type="ECO:0000256" key="3">
    <source>
        <dbReference type="ARBA" id="ARBA00022833"/>
    </source>
</evidence>
<evidence type="ECO:0000256" key="7">
    <source>
        <dbReference type="SAM" id="MobiDB-lite"/>
    </source>
</evidence>
<sequence length="513" mass="55466">MDALDTASRQSIGLPSITHLESDKVKREEVEYQRKHSAPAMVSPLHPFPGPSLSYSNHQSSSASAVSGPLGGLLSPPESRRTSGDEKEQRPPARQSLPSIHEALGAEQPLSYSGPAPPQSAPVSAPPPYLPPTSSTSPSDLRSRAFSADLHGSQGPPNPFSQSRSPFMSTTSSTAPPPPPPPPAQSDPLPRPSFSTAQHNPKLPTLHPLRTTQSPPAGSSRPNLPYSSYPPQPSSAYESSAPHSAGSMNRHYGYSQYPSNYPLSAPAPGAPSNVYPPSAATYSAPPRYPPPQWQSDNSELSRMEDKKAGRSSLAPYGESVKRHLESFDIEASLNEMTEGAGRISDFSKLYRQRAHEHQRVGMTPQSIPKLEEVDEMLKQSEKIQMSLQRMREVVFNHHQANMIEPPRESHYRPINGYDHEGPNMFQDDSKGGGGFAGSDGKKRRGQRAAPPGRCHSCNRAETPEWRRGPDGARTLCNACGLHYAKLTRKMGGKQAMANSNLRPKALGDGSPAA</sequence>
<feature type="compositionally biased region" description="Low complexity" evidence="7">
    <location>
        <begin position="51"/>
        <end position="77"/>
    </location>
</feature>
<dbReference type="GO" id="GO:0006355">
    <property type="term" value="P:regulation of DNA-templated transcription"/>
    <property type="evidence" value="ECO:0007669"/>
    <property type="project" value="InterPro"/>
</dbReference>
<keyword evidence="4" id="KW-0805">Transcription regulation</keyword>